<accession>A0ABQ9FM86</accession>
<dbReference type="Pfam" id="PF15006">
    <property type="entry name" value="DUF4517"/>
    <property type="match status" value="1"/>
</dbReference>
<dbReference type="PANTHER" id="PTHR13287">
    <property type="entry name" value="ADIPOSE-SECRETED SIGNALING PROTEIN"/>
    <property type="match status" value="1"/>
</dbReference>
<feature type="compositionally biased region" description="Polar residues" evidence="3">
    <location>
        <begin position="1"/>
        <end position="13"/>
    </location>
</feature>
<name>A0ABQ9FM86_TEGGR</name>
<sequence>MARSISMESSIDGQHTEQHGDGHHDHNHVHFAPEQVEAHNLEIQFKYSEDRVDIHLGFLKINHHYEVRFCIKDQLGEDVECDHAKIKEVKPTEDGEGHEFLIHYHAHKEKLIQEAFEVRSVENKDKMINLVLHARVLGKLKGTPALKNGIKLLRVDYDEDSDALSDWQGFK</sequence>
<comment type="caution">
    <text evidence="4">The sequence shown here is derived from an EMBL/GenBank/DDBJ whole genome shotgun (WGS) entry which is preliminary data.</text>
</comment>
<evidence type="ECO:0000313" key="5">
    <source>
        <dbReference type="Proteomes" id="UP001217089"/>
    </source>
</evidence>
<gene>
    <name evidence="4" type="ORF">KUTeg_004689</name>
</gene>
<reference evidence="4 5" key="1">
    <citation type="submission" date="2022-12" db="EMBL/GenBank/DDBJ databases">
        <title>Chromosome-level genome of Tegillarca granosa.</title>
        <authorList>
            <person name="Kim J."/>
        </authorList>
    </citation>
    <scope>NUCLEOTIDE SEQUENCE [LARGE SCALE GENOMIC DNA]</scope>
    <source>
        <strain evidence="4">Teg-2019</strain>
        <tissue evidence="4">Adductor muscle</tissue>
    </source>
</reference>
<organism evidence="4 5">
    <name type="scientific">Tegillarca granosa</name>
    <name type="common">Malaysian cockle</name>
    <name type="synonym">Anadara granosa</name>
    <dbReference type="NCBI Taxonomy" id="220873"/>
    <lineage>
        <taxon>Eukaryota</taxon>
        <taxon>Metazoa</taxon>
        <taxon>Spiralia</taxon>
        <taxon>Lophotrochozoa</taxon>
        <taxon>Mollusca</taxon>
        <taxon>Bivalvia</taxon>
        <taxon>Autobranchia</taxon>
        <taxon>Pteriomorphia</taxon>
        <taxon>Arcoida</taxon>
        <taxon>Arcoidea</taxon>
        <taxon>Arcidae</taxon>
        <taxon>Tegillarca</taxon>
    </lineage>
</organism>
<dbReference type="EMBL" id="JARBDR010000246">
    <property type="protein sequence ID" value="KAJ8316785.1"/>
    <property type="molecule type" value="Genomic_DNA"/>
</dbReference>
<keyword evidence="5" id="KW-1185">Reference proteome</keyword>
<evidence type="ECO:0000256" key="1">
    <source>
        <dbReference type="ARBA" id="ARBA00035018"/>
    </source>
</evidence>
<dbReference type="PANTHER" id="PTHR13287:SF2">
    <property type="entry name" value="ADIPOSE-SECRETED SIGNALING PROTEIN"/>
    <property type="match status" value="1"/>
</dbReference>
<comment type="similarity">
    <text evidence="1">Belongs to the ADISSP family.</text>
</comment>
<dbReference type="InterPro" id="IPR026794">
    <property type="entry name" value="ADISSP"/>
</dbReference>
<evidence type="ECO:0000256" key="3">
    <source>
        <dbReference type="SAM" id="MobiDB-lite"/>
    </source>
</evidence>
<evidence type="ECO:0000256" key="2">
    <source>
        <dbReference type="ARBA" id="ARBA00035300"/>
    </source>
</evidence>
<feature type="region of interest" description="Disordered" evidence="3">
    <location>
        <begin position="1"/>
        <end position="27"/>
    </location>
</feature>
<feature type="compositionally biased region" description="Basic and acidic residues" evidence="3">
    <location>
        <begin position="14"/>
        <end position="24"/>
    </location>
</feature>
<evidence type="ECO:0000313" key="4">
    <source>
        <dbReference type="EMBL" id="KAJ8316785.1"/>
    </source>
</evidence>
<protein>
    <recommendedName>
        <fullName evidence="2">Adipose-secreted signaling protein</fullName>
    </recommendedName>
</protein>
<proteinExistence type="inferred from homology"/>
<dbReference type="Proteomes" id="UP001217089">
    <property type="component" value="Unassembled WGS sequence"/>
</dbReference>